<organism evidence="1">
    <name type="scientific">Rhodanobacter sp. IGA1.0</name>
    <dbReference type="NCBI Taxonomy" id="3158582"/>
    <lineage>
        <taxon>Bacteria</taxon>
        <taxon>Pseudomonadati</taxon>
        <taxon>Pseudomonadota</taxon>
        <taxon>Gammaproteobacteria</taxon>
        <taxon>Lysobacterales</taxon>
        <taxon>Rhodanobacteraceae</taxon>
        <taxon>Rhodanobacter</taxon>
    </lineage>
</organism>
<dbReference type="AlphaFoldDB" id="A0AAU7QK20"/>
<dbReference type="EMBL" id="CP157948">
    <property type="protein sequence ID" value="XBS89429.1"/>
    <property type="molecule type" value="Genomic_DNA"/>
</dbReference>
<dbReference type="RefSeq" id="WP_007807733.1">
    <property type="nucleotide sequence ID" value="NZ_CP157948.1"/>
</dbReference>
<evidence type="ECO:0008006" key="2">
    <source>
        <dbReference type="Google" id="ProtNLM"/>
    </source>
</evidence>
<evidence type="ECO:0000313" key="1">
    <source>
        <dbReference type="EMBL" id="XBS89429.1"/>
    </source>
</evidence>
<proteinExistence type="predicted"/>
<gene>
    <name evidence="1" type="ORF">ABNK63_13660</name>
</gene>
<name>A0AAU7QK20_9GAMM</name>
<reference evidence="1" key="1">
    <citation type="submission" date="2024-06" db="EMBL/GenBank/DDBJ databases">
        <authorList>
            <person name="Sun Y."/>
        </authorList>
    </citation>
    <scope>NUCLEOTIDE SEQUENCE</scope>
    <source>
        <strain evidence="1">IGA1.0</strain>
    </source>
</reference>
<accession>A0AAU7QK20</accession>
<protein>
    <recommendedName>
        <fullName evidence="2">Metallothionein</fullName>
    </recommendedName>
</protein>
<sequence>MNTTEKQRCAHPACTCAIPAGDAYCSEHCRKRVESPTSDQASGCHCGHADCRGGQATPSAQREPK</sequence>